<dbReference type="CDD" id="cd06530">
    <property type="entry name" value="S26_SPase_I"/>
    <property type="match status" value="1"/>
</dbReference>
<comment type="caution">
    <text evidence="9">The sequence shown here is derived from an EMBL/GenBank/DDBJ whole genome shotgun (WGS) entry which is preliminary data.</text>
</comment>
<dbReference type="SUPFAM" id="SSF51306">
    <property type="entry name" value="LexA/Signal peptidase"/>
    <property type="match status" value="1"/>
</dbReference>
<dbReference type="PRINTS" id="PR00727">
    <property type="entry name" value="LEADERPTASE"/>
</dbReference>
<evidence type="ECO:0000313" key="9">
    <source>
        <dbReference type="EMBL" id="GAT33962.1"/>
    </source>
</evidence>
<dbReference type="EC" id="3.4.21.89" evidence="3 7"/>
<comment type="subcellular location">
    <subcellularLocation>
        <location evidence="7">Membrane</location>
        <topology evidence="7">Single-pass type II membrane protein</topology>
    </subcellularLocation>
</comment>
<comment type="similarity">
    <text evidence="2 7">Belongs to the peptidase S26 family.</text>
</comment>
<dbReference type="RefSeq" id="WP_075079638.1">
    <property type="nucleotide sequence ID" value="NZ_BDCO01000002.1"/>
</dbReference>
<evidence type="ECO:0000256" key="1">
    <source>
        <dbReference type="ARBA" id="ARBA00000677"/>
    </source>
</evidence>
<dbReference type="NCBIfam" id="TIGR02227">
    <property type="entry name" value="sigpep_I_bact"/>
    <property type="match status" value="1"/>
</dbReference>
<dbReference type="GO" id="GO:0006465">
    <property type="term" value="P:signal peptide processing"/>
    <property type="evidence" value="ECO:0007669"/>
    <property type="project" value="InterPro"/>
</dbReference>
<dbReference type="InParanoid" id="A0A146G9M3"/>
<dbReference type="OrthoDB" id="9802919at2"/>
<dbReference type="Gene3D" id="2.10.109.10">
    <property type="entry name" value="Umud Fragment, subunit A"/>
    <property type="match status" value="1"/>
</dbReference>
<protein>
    <recommendedName>
        <fullName evidence="4 7">Signal peptidase I</fullName>
        <ecNumber evidence="3 7">3.4.21.89</ecNumber>
    </recommendedName>
</protein>
<reference evidence="10" key="1">
    <citation type="journal article" date="2017" name="Genome Announc.">
        <title>Draft Genome Sequence of Terrimicrobium sacchariphilum NM-5T, a Facultative Anaerobic Soil Bacterium of the Class Spartobacteria.</title>
        <authorList>
            <person name="Qiu Y.L."/>
            <person name="Tourlousse D.M."/>
            <person name="Matsuura N."/>
            <person name="Ohashi A."/>
            <person name="Sekiguchi Y."/>
        </authorList>
    </citation>
    <scope>NUCLEOTIDE SEQUENCE [LARGE SCALE GENOMIC DNA]</scope>
    <source>
        <strain evidence="10">NM-5</strain>
    </source>
</reference>
<dbReference type="GO" id="GO:0004252">
    <property type="term" value="F:serine-type endopeptidase activity"/>
    <property type="evidence" value="ECO:0007669"/>
    <property type="project" value="InterPro"/>
</dbReference>
<dbReference type="InterPro" id="IPR036286">
    <property type="entry name" value="LexA/Signal_pep-like_sf"/>
</dbReference>
<evidence type="ECO:0000256" key="6">
    <source>
        <dbReference type="PIRSR" id="PIRSR600223-1"/>
    </source>
</evidence>
<feature type="domain" description="Peptidase S26" evidence="8">
    <location>
        <begin position="213"/>
        <end position="356"/>
    </location>
</feature>
<dbReference type="AlphaFoldDB" id="A0A146G9M3"/>
<evidence type="ECO:0000259" key="8">
    <source>
        <dbReference type="Pfam" id="PF10502"/>
    </source>
</evidence>
<dbReference type="InterPro" id="IPR000223">
    <property type="entry name" value="Pept_S26A_signal_pept_1"/>
</dbReference>
<dbReference type="PANTHER" id="PTHR43390">
    <property type="entry name" value="SIGNAL PEPTIDASE I"/>
    <property type="match status" value="1"/>
</dbReference>
<gene>
    <name evidence="9" type="ORF">TSACC_22384</name>
</gene>
<name>A0A146G9M3_TERSA</name>
<evidence type="ECO:0000256" key="2">
    <source>
        <dbReference type="ARBA" id="ARBA00009370"/>
    </source>
</evidence>
<dbReference type="Proteomes" id="UP000076023">
    <property type="component" value="Unassembled WGS sequence"/>
</dbReference>
<keyword evidence="7" id="KW-0645">Protease</keyword>
<keyword evidence="10" id="KW-1185">Reference proteome</keyword>
<evidence type="ECO:0000256" key="7">
    <source>
        <dbReference type="RuleBase" id="RU362042"/>
    </source>
</evidence>
<dbReference type="GO" id="GO:0009003">
    <property type="term" value="F:signal peptidase activity"/>
    <property type="evidence" value="ECO:0007669"/>
    <property type="project" value="UniProtKB-EC"/>
</dbReference>
<evidence type="ECO:0000256" key="5">
    <source>
        <dbReference type="ARBA" id="ARBA00022801"/>
    </source>
</evidence>
<proteinExistence type="inferred from homology"/>
<dbReference type="GO" id="GO:0016020">
    <property type="term" value="C:membrane"/>
    <property type="evidence" value="ECO:0007669"/>
    <property type="project" value="UniProtKB-SubCell"/>
</dbReference>
<evidence type="ECO:0000313" key="10">
    <source>
        <dbReference type="Proteomes" id="UP000076023"/>
    </source>
</evidence>
<comment type="catalytic activity">
    <reaction evidence="1 7">
        <text>Cleavage of hydrophobic, N-terminal signal or leader sequences from secreted and periplasmic proteins.</text>
        <dbReference type="EC" id="3.4.21.89"/>
    </reaction>
</comment>
<dbReference type="PROSITE" id="PS00760">
    <property type="entry name" value="SPASE_I_2"/>
    <property type="match status" value="1"/>
</dbReference>
<dbReference type="EMBL" id="BDCO01000002">
    <property type="protein sequence ID" value="GAT33962.1"/>
    <property type="molecule type" value="Genomic_DNA"/>
</dbReference>
<feature type="active site" evidence="6">
    <location>
        <position position="110"/>
    </location>
</feature>
<dbReference type="FunCoup" id="A0A146G9M3">
    <property type="interactions" value="337"/>
</dbReference>
<dbReference type="PANTHER" id="PTHR43390:SF1">
    <property type="entry name" value="CHLOROPLAST PROCESSING PEPTIDASE"/>
    <property type="match status" value="1"/>
</dbReference>
<dbReference type="InterPro" id="IPR019757">
    <property type="entry name" value="Pept_S26A_signal_pept_1_Lys-AS"/>
</dbReference>
<dbReference type="STRING" id="690879.TSACC_22384"/>
<dbReference type="Pfam" id="PF10502">
    <property type="entry name" value="Peptidase_S26"/>
    <property type="match status" value="1"/>
</dbReference>
<feature type="active site" evidence="6">
    <location>
        <position position="258"/>
    </location>
</feature>
<keyword evidence="5 7" id="KW-0378">Hydrolase</keyword>
<evidence type="ECO:0000256" key="4">
    <source>
        <dbReference type="ARBA" id="ARBA00019232"/>
    </source>
</evidence>
<evidence type="ECO:0000256" key="3">
    <source>
        <dbReference type="ARBA" id="ARBA00013208"/>
    </source>
</evidence>
<dbReference type="InterPro" id="IPR019533">
    <property type="entry name" value="Peptidase_S26"/>
</dbReference>
<sequence length="366" mass="41639">MFFTPRHIKEGKHYRHAVRRLIHYKEDILSEADLDTLRELEAAMTAALKTRKREEIGKVIERIDKQVGRIVPPLNNAGLRENVEVFVVAIVIAAGVRAYFLQPFKIPTGSMQPTLYGIVANPQDSPPPNILKRAFEFVWLGRSYFNEVATSDDIILTIKEKTYLNFFTFTDITGENSRYTVFAPEATLRSFFGLSEQKLLRKGEPIVRGYVDTGDQVFVDKMSYNFVPPQRGNVFVFKTTGISGIRMPQGVDSQHYIKRLAGMPGDTLRIAAPQLFINGASPSEWVFQRVIAAKDGYQGYSNFLQATYLQTPESTFRVPEQSYFALGDNSYHSSDSRFWGPVPEQNVAGRGLFVYWPFSKRWGLIH</sequence>
<organism evidence="9 10">
    <name type="scientific">Terrimicrobium sacchariphilum</name>
    <dbReference type="NCBI Taxonomy" id="690879"/>
    <lineage>
        <taxon>Bacteria</taxon>
        <taxon>Pseudomonadati</taxon>
        <taxon>Verrucomicrobiota</taxon>
        <taxon>Terrimicrobiia</taxon>
        <taxon>Terrimicrobiales</taxon>
        <taxon>Terrimicrobiaceae</taxon>
        <taxon>Terrimicrobium</taxon>
    </lineage>
</organism>
<accession>A0A146G9M3</accession>